<protein>
    <recommendedName>
        <fullName evidence="1">DUF4780 domain-containing protein</fullName>
    </recommendedName>
</protein>
<feature type="domain" description="DUF4780" evidence="1">
    <location>
        <begin position="162"/>
        <end position="333"/>
    </location>
</feature>
<evidence type="ECO:0000313" key="2">
    <source>
        <dbReference type="EMBL" id="CAG9806984.1"/>
    </source>
</evidence>
<organism evidence="2 3">
    <name type="scientific">Chironomus riparius</name>
    <dbReference type="NCBI Taxonomy" id="315576"/>
    <lineage>
        <taxon>Eukaryota</taxon>
        <taxon>Metazoa</taxon>
        <taxon>Ecdysozoa</taxon>
        <taxon>Arthropoda</taxon>
        <taxon>Hexapoda</taxon>
        <taxon>Insecta</taxon>
        <taxon>Pterygota</taxon>
        <taxon>Neoptera</taxon>
        <taxon>Endopterygota</taxon>
        <taxon>Diptera</taxon>
        <taxon>Nematocera</taxon>
        <taxon>Chironomoidea</taxon>
        <taxon>Chironomidae</taxon>
        <taxon>Chironominae</taxon>
        <taxon>Chironomus</taxon>
    </lineage>
</organism>
<reference evidence="2" key="2">
    <citation type="submission" date="2022-10" db="EMBL/GenBank/DDBJ databases">
        <authorList>
            <consortium name="ENA_rothamsted_submissions"/>
            <consortium name="culmorum"/>
            <person name="King R."/>
        </authorList>
    </citation>
    <scope>NUCLEOTIDE SEQUENCE</scope>
</reference>
<proteinExistence type="predicted"/>
<gene>
    <name evidence="2" type="ORF">CHIRRI_LOCUS9836</name>
</gene>
<sequence length="336" mass="38561">MPKVSNRTPRGSFSEYDVTATKVKHCAYCKIHDKLFPEKNHKSKCKFNNTEHFSTCRPCYQNHKKATNVKNWREKKKNEKDAGNGINDFLGNLIEKSEVDSIAVECEDILGAIETQNSLIQNFGAEQVIEMEVDDEIDSQNISYMAPPPSEIPDSNMNDLGLILAVMPHNYPYNSFSDEDTCALQTYVEDMIDNMTEGSNFPKFSSSINESGYWRVSCVDDFTRQWFLDIITNFMVSVNGADEPIKVVSINDVKKCVLTTVIPADTNESNDPNRILNKFHKHNRFLDISRWNEIILEVCNEGYKMKFEVDSMSLRQIMNNNFTLNYGIERLKLVLI</sequence>
<accession>A0A9N9S1P8</accession>
<dbReference type="InterPro" id="IPR031961">
    <property type="entry name" value="DUF4780"/>
</dbReference>
<dbReference type="Pfam" id="PF16012">
    <property type="entry name" value="DUF4780"/>
    <property type="match status" value="1"/>
</dbReference>
<dbReference type="Proteomes" id="UP001153620">
    <property type="component" value="Chromosome 3"/>
</dbReference>
<name>A0A9N9S1P8_9DIPT</name>
<evidence type="ECO:0000259" key="1">
    <source>
        <dbReference type="Pfam" id="PF16012"/>
    </source>
</evidence>
<dbReference type="AlphaFoldDB" id="A0A9N9S1P8"/>
<dbReference type="EMBL" id="OU895879">
    <property type="protein sequence ID" value="CAG9806984.1"/>
    <property type="molecule type" value="Genomic_DNA"/>
</dbReference>
<evidence type="ECO:0000313" key="3">
    <source>
        <dbReference type="Proteomes" id="UP001153620"/>
    </source>
</evidence>
<reference evidence="2" key="1">
    <citation type="submission" date="2022-01" db="EMBL/GenBank/DDBJ databases">
        <authorList>
            <person name="King R."/>
        </authorList>
    </citation>
    <scope>NUCLEOTIDE SEQUENCE</scope>
</reference>
<dbReference type="OrthoDB" id="7765121at2759"/>
<keyword evidence="3" id="KW-1185">Reference proteome</keyword>